<name>A0A1Q9ECE1_SYMMI</name>
<reference evidence="1 2" key="1">
    <citation type="submission" date="2016-02" db="EMBL/GenBank/DDBJ databases">
        <title>Genome analysis of coral dinoflagellate symbionts highlights evolutionary adaptations to a symbiotic lifestyle.</title>
        <authorList>
            <person name="Aranda M."/>
            <person name="Li Y."/>
            <person name="Liew Y.J."/>
            <person name="Baumgarten S."/>
            <person name="Simakov O."/>
            <person name="Wilson M."/>
            <person name="Piel J."/>
            <person name="Ashoor H."/>
            <person name="Bougouffa S."/>
            <person name="Bajic V.B."/>
            <person name="Ryu T."/>
            <person name="Ravasi T."/>
            <person name="Bayer T."/>
            <person name="Micklem G."/>
            <person name="Kim H."/>
            <person name="Bhak J."/>
            <person name="Lajeunesse T.C."/>
            <person name="Voolstra C.R."/>
        </authorList>
    </citation>
    <scope>NUCLEOTIDE SEQUENCE [LARGE SCALE GENOMIC DNA]</scope>
    <source>
        <strain evidence="1 2">CCMP2467</strain>
    </source>
</reference>
<evidence type="ECO:0000313" key="2">
    <source>
        <dbReference type="Proteomes" id="UP000186817"/>
    </source>
</evidence>
<keyword evidence="2" id="KW-1185">Reference proteome</keyword>
<dbReference type="AlphaFoldDB" id="A0A1Q9ECE1"/>
<accession>A0A1Q9ECE1</accession>
<evidence type="ECO:0000313" key="1">
    <source>
        <dbReference type="EMBL" id="OLQ05082.1"/>
    </source>
</evidence>
<proteinExistence type="predicted"/>
<organism evidence="1 2">
    <name type="scientific">Symbiodinium microadriaticum</name>
    <name type="common">Dinoflagellate</name>
    <name type="synonym">Zooxanthella microadriatica</name>
    <dbReference type="NCBI Taxonomy" id="2951"/>
    <lineage>
        <taxon>Eukaryota</taxon>
        <taxon>Sar</taxon>
        <taxon>Alveolata</taxon>
        <taxon>Dinophyceae</taxon>
        <taxon>Suessiales</taxon>
        <taxon>Symbiodiniaceae</taxon>
        <taxon>Symbiodinium</taxon>
    </lineage>
</organism>
<protein>
    <submittedName>
        <fullName evidence="1">Uncharacterized protein</fullName>
    </submittedName>
</protein>
<sequence length="150" mass="16486">MQNAGLTQRLEEAKLRSAHFLCVTKRHQAAVAAGIARKQILKAAEELKHQQEYYQFFDHDGNISGYSGTTRKDVAQADKQEVGEQDEEEVIGFDFLGIVASRSAWRAEMTAPLSSLDVEYVDASPSAPQLEGRHAQDTPTAGTFGLLCMS</sequence>
<comment type="caution">
    <text evidence="1">The sequence shown here is derived from an EMBL/GenBank/DDBJ whole genome shotgun (WGS) entry which is preliminary data.</text>
</comment>
<gene>
    <name evidence="1" type="ORF">AK812_SmicGene11770</name>
</gene>
<dbReference type="Proteomes" id="UP000186817">
    <property type="component" value="Unassembled WGS sequence"/>
</dbReference>
<dbReference type="EMBL" id="LSRX01000195">
    <property type="protein sequence ID" value="OLQ05082.1"/>
    <property type="molecule type" value="Genomic_DNA"/>
</dbReference>